<comment type="caution">
    <text evidence="1">The sequence shown here is derived from an EMBL/GenBank/DDBJ whole genome shotgun (WGS) entry which is preliminary data.</text>
</comment>
<reference evidence="2" key="1">
    <citation type="journal article" date="2019" name="Int. J. Syst. Evol. Microbiol.">
        <title>The Global Catalogue of Microorganisms (GCM) 10K type strain sequencing project: providing services to taxonomists for standard genome sequencing and annotation.</title>
        <authorList>
            <consortium name="The Broad Institute Genomics Platform"/>
            <consortium name="The Broad Institute Genome Sequencing Center for Infectious Disease"/>
            <person name="Wu L."/>
            <person name="Ma J."/>
        </authorList>
    </citation>
    <scope>NUCLEOTIDE SEQUENCE [LARGE SCALE GENOMIC DNA]</scope>
    <source>
        <strain evidence="2">JCM 32105</strain>
    </source>
</reference>
<dbReference type="EMBL" id="BAABFA010000010">
    <property type="protein sequence ID" value="GAA4465267.1"/>
    <property type="molecule type" value="Genomic_DNA"/>
</dbReference>
<evidence type="ECO:0008006" key="3">
    <source>
        <dbReference type="Google" id="ProtNLM"/>
    </source>
</evidence>
<dbReference type="Proteomes" id="UP001500067">
    <property type="component" value="Unassembled WGS sequence"/>
</dbReference>
<gene>
    <name evidence="1" type="ORF">GCM10023093_17130</name>
</gene>
<name>A0ABP8NCZ2_9BACT</name>
<dbReference type="PROSITE" id="PS51257">
    <property type="entry name" value="PROKAR_LIPOPROTEIN"/>
    <property type="match status" value="1"/>
</dbReference>
<organism evidence="1 2">
    <name type="scientific">Nemorincola caseinilytica</name>
    <dbReference type="NCBI Taxonomy" id="2054315"/>
    <lineage>
        <taxon>Bacteria</taxon>
        <taxon>Pseudomonadati</taxon>
        <taxon>Bacteroidota</taxon>
        <taxon>Chitinophagia</taxon>
        <taxon>Chitinophagales</taxon>
        <taxon>Chitinophagaceae</taxon>
        <taxon>Nemorincola</taxon>
    </lineage>
</organism>
<evidence type="ECO:0000313" key="2">
    <source>
        <dbReference type="Proteomes" id="UP001500067"/>
    </source>
</evidence>
<keyword evidence="2" id="KW-1185">Reference proteome</keyword>
<dbReference type="RefSeq" id="WP_345081594.1">
    <property type="nucleotide sequence ID" value="NZ_BAABFA010000010.1"/>
</dbReference>
<accession>A0ABP8NCZ2</accession>
<protein>
    <recommendedName>
        <fullName evidence="3">Lipoprotein</fullName>
    </recommendedName>
</protein>
<proteinExistence type="predicted"/>
<sequence length="169" mass="18882">MKSAASIVVMLGLTAGLFSCKKTIHCETQTIKKVYFISSLSSMKVPDSVAMVRMFNKTGGFSELSEIFLPIKLAKEGISDKSMEFPYKGQKTYDYNWEVTLLPSNRVYYFSKISHESATSKTHYCTNGTSYTVRSGPGGTPLADSTVRVPGNPYSTTPYFEHDIEVQYY</sequence>
<evidence type="ECO:0000313" key="1">
    <source>
        <dbReference type="EMBL" id="GAA4465267.1"/>
    </source>
</evidence>